<dbReference type="SUPFAM" id="SSF57362">
    <property type="entry name" value="BPTI-like"/>
    <property type="match status" value="1"/>
</dbReference>
<accession>A0A2G9T9Z0</accession>
<dbReference type="Pfam" id="PF00014">
    <property type="entry name" value="Kunitz_BPTI"/>
    <property type="match status" value="1"/>
</dbReference>
<evidence type="ECO:0000313" key="2">
    <source>
        <dbReference type="EMBL" id="PIO54801.1"/>
    </source>
</evidence>
<dbReference type="EMBL" id="KZ392334">
    <property type="protein sequence ID" value="PIO54801.1"/>
    <property type="molecule type" value="Genomic_DNA"/>
</dbReference>
<proteinExistence type="predicted"/>
<gene>
    <name evidence="2" type="ORF">TELCIR_23826</name>
</gene>
<organism evidence="2 3">
    <name type="scientific">Teladorsagia circumcincta</name>
    <name type="common">Brown stomach worm</name>
    <name type="synonym">Ostertagia circumcincta</name>
    <dbReference type="NCBI Taxonomy" id="45464"/>
    <lineage>
        <taxon>Eukaryota</taxon>
        <taxon>Metazoa</taxon>
        <taxon>Ecdysozoa</taxon>
        <taxon>Nematoda</taxon>
        <taxon>Chromadorea</taxon>
        <taxon>Rhabditida</taxon>
        <taxon>Rhabditina</taxon>
        <taxon>Rhabditomorpha</taxon>
        <taxon>Strongyloidea</taxon>
        <taxon>Trichostrongylidae</taxon>
        <taxon>Teladorsagia</taxon>
    </lineage>
</organism>
<dbReference type="AlphaFoldDB" id="A0A2G9T9Z0"/>
<dbReference type="Proteomes" id="UP000230423">
    <property type="component" value="Unassembled WGS sequence"/>
</dbReference>
<dbReference type="InterPro" id="IPR002223">
    <property type="entry name" value="Kunitz_BPTI"/>
</dbReference>
<evidence type="ECO:0000313" key="3">
    <source>
        <dbReference type="Proteomes" id="UP000230423"/>
    </source>
</evidence>
<dbReference type="GO" id="GO:0004867">
    <property type="term" value="F:serine-type endopeptidase inhibitor activity"/>
    <property type="evidence" value="ECO:0007669"/>
    <property type="project" value="InterPro"/>
</dbReference>
<dbReference type="OrthoDB" id="4473401at2759"/>
<feature type="domain" description="BPTI/Kunitz inhibitor" evidence="1">
    <location>
        <begin position="1"/>
        <end position="22"/>
    </location>
</feature>
<dbReference type="Gene3D" id="4.10.410.10">
    <property type="entry name" value="Pancreatic trypsin inhibitor Kunitz domain"/>
    <property type="match status" value="1"/>
</dbReference>
<name>A0A2G9T9Z0_TELCI</name>
<protein>
    <recommendedName>
        <fullName evidence="1">BPTI/Kunitz inhibitor domain-containing protein</fullName>
    </recommendedName>
</protein>
<evidence type="ECO:0000259" key="1">
    <source>
        <dbReference type="PROSITE" id="PS50279"/>
    </source>
</evidence>
<dbReference type="PROSITE" id="PS50279">
    <property type="entry name" value="BPTI_KUNITZ_2"/>
    <property type="match status" value="1"/>
</dbReference>
<sequence>MYSGCGGNANNFESSDRCHHSCGFEKVENFDCGNKKVIKVSFYQ</sequence>
<keyword evidence="3" id="KW-1185">Reference proteome</keyword>
<dbReference type="InterPro" id="IPR036880">
    <property type="entry name" value="Kunitz_BPTI_sf"/>
</dbReference>
<reference evidence="2 3" key="1">
    <citation type="submission" date="2015-09" db="EMBL/GenBank/DDBJ databases">
        <title>Draft genome of the parasitic nematode Teladorsagia circumcincta isolate WARC Sus (inbred).</title>
        <authorList>
            <person name="Mitreva M."/>
        </authorList>
    </citation>
    <scope>NUCLEOTIDE SEQUENCE [LARGE SCALE GENOMIC DNA]</scope>
    <source>
        <strain evidence="2 3">S</strain>
    </source>
</reference>